<organism evidence="2 3">
    <name type="scientific">Lampropedia hyalina DSM 16112</name>
    <dbReference type="NCBI Taxonomy" id="1122156"/>
    <lineage>
        <taxon>Bacteria</taxon>
        <taxon>Pseudomonadati</taxon>
        <taxon>Pseudomonadota</taxon>
        <taxon>Betaproteobacteria</taxon>
        <taxon>Burkholderiales</taxon>
        <taxon>Comamonadaceae</taxon>
        <taxon>Lampropedia</taxon>
    </lineage>
</organism>
<accession>A0A1M5CED2</accession>
<dbReference type="AlphaFoldDB" id="A0A1M5CED2"/>
<evidence type="ECO:0000313" key="2">
    <source>
        <dbReference type="EMBL" id="SHF53103.1"/>
    </source>
</evidence>
<dbReference type="STRING" id="1122156.SAMN02745117_02135"/>
<gene>
    <name evidence="2" type="ORF">SAMN02745117_02135</name>
</gene>
<evidence type="ECO:0000313" key="3">
    <source>
        <dbReference type="Proteomes" id="UP000184327"/>
    </source>
</evidence>
<dbReference type="OrthoDB" id="5568302at2"/>
<proteinExistence type="predicted"/>
<feature type="region of interest" description="Disordered" evidence="1">
    <location>
        <begin position="1"/>
        <end position="21"/>
    </location>
</feature>
<reference evidence="2 3" key="1">
    <citation type="submission" date="2016-11" db="EMBL/GenBank/DDBJ databases">
        <authorList>
            <person name="Jaros S."/>
            <person name="Januszkiewicz K."/>
            <person name="Wedrychowicz H."/>
        </authorList>
    </citation>
    <scope>NUCLEOTIDE SEQUENCE [LARGE SCALE GENOMIC DNA]</scope>
    <source>
        <strain evidence="2 3">DSM 16112</strain>
    </source>
</reference>
<protein>
    <submittedName>
        <fullName evidence="2">Cholesterol transport system auxiliary component</fullName>
    </submittedName>
</protein>
<name>A0A1M5CED2_9BURK</name>
<sequence length="243" mass="25689">MPPHSPDAEGCPSSVGTSADSAVARPVPGLRTVSACLLAGWLAACTSLPSAPPAPVVYDFGSTLREAAAQPSPQASRAPLVLAEIKASGVGAGEQAVQYRQTFAQDQRLRRYQQARWSQPPEQLLAQQLRHVLQAQRPVLAEDFNLARVRVGDAYPLVLQAELLAFEQVFSSPTDSTGYVQLRITLLEPHPQGDRLLAQQALASSVPARSPDAAGGVQALAQSADTIAQGVAQWLQSLETASP</sequence>
<dbReference type="SUPFAM" id="SSF159594">
    <property type="entry name" value="XCC0632-like"/>
    <property type="match status" value="1"/>
</dbReference>
<keyword evidence="3" id="KW-1185">Reference proteome</keyword>
<dbReference type="Proteomes" id="UP000184327">
    <property type="component" value="Unassembled WGS sequence"/>
</dbReference>
<evidence type="ECO:0000256" key="1">
    <source>
        <dbReference type="SAM" id="MobiDB-lite"/>
    </source>
</evidence>
<dbReference type="EMBL" id="FQUZ01000027">
    <property type="protein sequence ID" value="SHF53103.1"/>
    <property type="molecule type" value="Genomic_DNA"/>
</dbReference>
<dbReference type="Gene3D" id="3.40.50.10610">
    <property type="entry name" value="ABC-type transport auxiliary lipoprotein component"/>
    <property type="match status" value="1"/>
</dbReference>
<dbReference type="RefSeq" id="WP_073356706.1">
    <property type="nucleotide sequence ID" value="NZ_FQUZ01000027.1"/>
</dbReference>